<dbReference type="SMART" id="SM00342">
    <property type="entry name" value="HTH_ARAC"/>
    <property type="match status" value="1"/>
</dbReference>
<dbReference type="Gene3D" id="1.10.10.60">
    <property type="entry name" value="Homeodomain-like"/>
    <property type="match status" value="2"/>
</dbReference>
<organism evidence="5 6">
    <name type="scientific">Flavobacterium ginsenosidimutans</name>
    <dbReference type="NCBI Taxonomy" id="687844"/>
    <lineage>
        <taxon>Bacteria</taxon>
        <taxon>Pseudomonadati</taxon>
        <taxon>Bacteroidota</taxon>
        <taxon>Flavobacteriia</taxon>
        <taxon>Flavobacteriales</taxon>
        <taxon>Flavobacteriaceae</taxon>
        <taxon>Flavobacterium</taxon>
    </lineage>
</organism>
<dbReference type="InterPro" id="IPR037923">
    <property type="entry name" value="HTH-like"/>
</dbReference>
<accession>A0ABZ2Q4V1</accession>
<sequence length="283" mass="33182">MSKEQLYKPFEIVYKTLDECPKLEHQHAFFELIYILDGKGIQVINDNQFRYHPNHMFLITPSDIHRFDIEEKTTFFFLRFTDIYIKNGGLSAKNIEQLEFILQNANHQPGCILKNQIDKSLVRPIVEGIIREEQNQDVYNTDLITHLVNTLIAIVARNIAKYLPENVNEYSEERILQILQFIQSNIFNPEELRAEKIGAHFGLSTRYLGKYFKKHTEVTLQEYIARYKTQLIEHRLKHSDLRINEIAALLGFTDESHLNKFFKKNKGTSPVGFRKALRAGLVK</sequence>
<dbReference type="PANTHER" id="PTHR43280:SF28">
    <property type="entry name" value="HTH-TYPE TRANSCRIPTIONAL ACTIVATOR RHAS"/>
    <property type="match status" value="1"/>
</dbReference>
<dbReference type="InterPro" id="IPR018060">
    <property type="entry name" value="HTH_AraC"/>
</dbReference>
<dbReference type="EMBL" id="CP147988">
    <property type="protein sequence ID" value="WXK49359.1"/>
    <property type="molecule type" value="Genomic_DNA"/>
</dbReference>
<dbReference type="SUPFAM" id="SSF51215">
    <property type="entry name" value="Regulatory protein AraC"/>
    <property type="match status" value="1"/>
</dbReference>
<evidence type="ECO:0000313" key="5">
    <source>
        <dbReference type="EMBL" id="WXK49359.1"/>
    </source>
</evidence>
<name>A0ABZ2Q4V1_9FLAO</name>
<dbReference type="RefSeq" id="WP_338839982.1">
    <property type="nucleotide sequence ID" value="NZ_CP147988.1"/>
</dbReference>
<dbReference type="Pfam" id="PF12833">
    <property type="entry name" value="HTH_18"/>
    <property type="match status" value="1"/>
</dbReference>
<proteinExistence type="predicted"/>
<protein>
    <submittedName>
        <fullName evidence="5">AraC family transcriptional regulator</fullName>
    </submittedName>
</protein>
<evidence type="ECO:0000256" key="1">
    <source>
        <dbReference type="ARBA" id="ARBA00023015"/>
    </source>
</evidence>
<dbReference type="Gene3D" id="2.60.120.10">
    <property type="entry name" value="Jelly Rolls"/>
    <property type="match status" value="1"/>
</dbReference>
<evidence type="ECO:0000256" key="3">
    <source>
        <dbReference type="ARBA" id="ARBA00023163"/>
    </source>
</evidence>
<dbReference type="Pfam" id="PF02311">
    <property type="entry name" value="AraC_binding"/>
    <property type="match status" value="1"/>
</dbReference>
<dbReference type="PROSITE" id="PS01124">
    <property type="entry name" value="HTH_ARAC_FAMILY_2"/>
    <property type="match status" value="1"/>
</dbReference>
<keyword evidence="6" id="KW-1185">Reference proteome</keyword>
<dbReference type="PANTHER" id="PTHR43280">
    <property type="entry name" value="ARAC-FAMILY TRANSCRIPTIONAL REGULATOR"/>
    <property type="match status" value="1"/>
</dbReference>
<dbReference type="SUPFAM" id="SSF46689">
    <property type="entry name" value="Homeodomain-like"/>
    <property type="match status" value="1"/>
</dbReference>
<dbReference type="InterPro" id="IPR003313">
    <property type="entry name" value="AraC-bd"/>
</dbReference>
<gene>
    <name evidence="5" type="ORF">V6624_20265</name>
</gene>
<keyword evidence="2" id="KW-0238">DNA-binding</keyword>
<evidence type="ECO:0000313" key="6">
    <source>
        <dbReference type="Proteomes" id="UP001447857"/>
    </source>
</evidence>
<dbReference type="Proteomes" id="UP001447857">
    <property type="component" value="Chromosome"/>
</dbReference>
<evidence type="ECO:0000259" key="4">
    <source>
        <dbReference type="PROSITE" id="PS01124"/>
    </source>
</evidence>
<feature type="domain" description="HTH araC/xylS-type" evidence="4">
    <location>
        <begin position="176"/>
        <end position="276"/>
    </location>
</feature>
<reference evidence="5 6" key="1">
    <citation type="submission" date="2024-02" db="EMBL/GenBank/DDBJ databases">
        <title>complete genome of Flavobacterium ginsenosidimutans Str. YTB16.</title>
        <authorList>
            <person name="Wang Q."/>
        </authorList>
    </citation>
    <scope>NUCLEOTIDE SEQUENCE [LARGE SCALE GENOMIC DNA]</scope>
    <source>
        <strain evidence="5 6">YTB16</strain>
    </source>
</reference>
<evidence type="ECO:0000256" key="2">
    <source>
        <dbReference type="ARBA" id="ARBA00023125"/>
    </source>
</evidence>
<keyword evidence="1" id="KW-0805">Transcription regulation</keyword>
<dbReference type="InterPro" id="IPR009057">
    <property type="entry name" value="Homeodomain-like_sf"/>
</dbReference>
<dbReference type="InterPro" id="IPR014710">
    <property type="entry name" value="RmlC-like_jellyroll"/>
</dbReference>
<keyword evidence="3" id="KW-0804">Transcription</keyword>